<proteinExistence type="predicted"/>
<dbReference type="EMBL" id="AUZX01015176">
    <property type="protein sequence ID" value="EQD29723.1"/>
    <property type="molecule type" value="Genomic_DNA"/>
</dbReference>
<reference evidence="1" key="2">
    <citation type="journal article" date="2014" name="ISME J.">
        <title>Microbial stratification in low pH oxic and suboxic macroscopic growths along an acid mine drainage.</title>
        <authorList>
            <person name="Mendez-Garcia C."/>
            <person name="Mesa V."/>
            <person name="Sprenger R.R."/>
            <person name="Richter M."/>
            <person name="Diez M.S."/>
            <person name="Solano J."/>
            <person name="Bargiela R."/>
            <person name="Golyshina O.V."/>
            <person name="Manteca A."/>
            <person name="Ramos J.L."/>
            <person name="Gallego J.R."/>
            <person name="Llorente I."/>
            <person name="Martins Dos Santos V.A."/>
            <person name="Jensen O.N."/>
            <person name="Pelaez A.I."/>
            <person name="Sanchez J."/>
            <person name="Ferrer M."/>
        </authorList>
    </citation>
    <scope>NUCLEOTIDE SEQUENCE</scope>
</reference>
<protein>
    <submittedName>
        <fullName evidence="1">Uncharacterized protein</fullName>
    </submittedName>
</protein>
<accession>T0Y994</accession>
<dbReference type="AlphaFoldDB" id="T0Y994"/>
<sequence length="64" mass="7327">MSVVIVVFRLPPKVPNLVATRFCQRLYGQSVSSWGGKYRYRRTGVLDGIPHRKLLRGVVILRES</sequence>
<feature type="non-terminal residue" evidence="1">
    <location>
        <position position="64"/>
    </location>
</feature>
<organism evidence="1">
    <name type="scientific">mine drainage metagenome</name>
    <dbReference type="NCBI Taxonomy" id="410659"/>
    <lineage>
        <taxon>unclassified sequences</taxon>
        <taxon>metagenomes</taxon>
        <taxon>ecological metagenomes</taxon>
    </lineage>
</organism>
<reference evidence="1" key="1">
    <citation type="submission" date="2013-08" db="EMBL/GenBank/DDBJ databases">
        <authorList>
            <person name="Mendez C."/>
            <person name="Richter M."/>
            <person name="Ferrer M."/>
            <person name="Sanchez J."/>
        </authorList>
    </citation>
    <scope>NUCLEOTIDE SEQUENCE</scope>
</reference>
<gene>
    <name evidence="1" type="ORF">B1A_20567</name>
</gene>
<comment type="caution">
    <text evidence="1">The sequence shown here is derived from an EMBL/GenBank/DDBJ whole genome shotgun (WGS) entry which is preliminary data.</text>
</comment>
<name>T0Y994_9ZZZZ</name>
<evidence type="ECO:0000313" key="1">
    <source>
        <dbReference type="EMBL" id="EQD29723.1"/>
    </source>
</evidence>